<dbReference type="InterPro" id="IPR002909">
    <property type="entry name" value="IPT_dom"/>
</dbReference>
<dbReference type="PANTHER" id="PTHR46580">
    <property type="entry name" value="SENSOR KINASE-RELATED"/>
    <property type="match status" value="1"/>
</dbReference>
<organism evidence="4 5">
    <name type="scientific">Flavobacterium psychroterrae</name>
    <dbReference type="NCBI Taxonomy" id="2133767"/>
    <lineage>
        <taxon>Bacteria</taxon>
        <taxon>Pseudomonadati</taxon>
        <taxon>Bacteroidota</taxon>
        <taxon>Flavobacteriia</taxon>
        <taxon>Flavobacteriales</taxon>
        <taxon>Flavobacteriaceae</taxon>
        <taxon>Flavobacterium</taxon>
    </lineage>
</organism>
<evidence type="ECO:0000256" key="2">
    <source>
        <dbReference type="SAM" id="SignalP"/>
    </source>
</evidence>
<sequence>MIDTTTYSFTKISFLFCWLAFLSALQTVNAQAPIITSFSPTSGPVGTTVTLTGSGFSATANQNIVFFGATKATVTIASSSSLTVTVPVGATYDPISVLNGASLLVGYSHIPFTTTFTPNKGNITTDDIKPLVNFSTGAGAFSVAVKDFDGDGKTDIAVGNYNASAISILRNTSVNGSITASSFAAKVDFPVAYPRGIATGDFDGDGKPDLAATSSTYNSIVIFRNTSTTIGNINFLDKLSVTTGTGPLGLVVGDIDYDGKPDVVVANNTKYYISTAKYIIGGWGF</sequence>
<dbReference type="Gene3D" id="2.130.10.130">
    <property type="entry name" value="Integrin alpha, N-terminal"/>
    <property type="match status" value="1"/>
</dbReference>
<dbReference type="PANTHER" id="PTHR46580:SF4">
    <property type="entry name" value="ATP_GTP-BINDING PROTEIN"/>
    <property type="match status" value="1"/>
</dbReference>
<keyword evidence="5" id="KW-1185">Reference proteome</keyword>
<dbReference type="Gene3D" id="2.60.40.10">
    <property type="entry name" value="Immunoglobulins"/>
    <property type="match status" value="1"/>
</dbReference>
<dbReference type="Pfam" id="PF01839">
    <property type="entry name" value="FG-GAP"/>
    <property type="match status" value="1"/>
</dbReference>
<dbReference type="RefSeq" id="WP_213293754.1">
    <property type="nucleotide sequence ID" value="NZ_JAGYVZ010000001.1"/>
</dbReference>
<evidence type="ECO:0000313" key="5">
    <source>
        <dbReference type="Proteomes" id="UP000722625"/>
    </source>
</evidence>
<keyword evidence="1 2" id="KW-0732">Signal</keyword>
<dbReference type="InterPro" id="IPR013783">
    <property type="entry name" value="Ig-like_fold"/>
</dbReference>
<dbReference type="EMBL" id="JAGYVZ010000001">
    <property type="protein sequence ID" value="MBS7229520.1"/>
    <property type="molecule type" value="Genomic_DNA"/>
</dbReference>
<dbReference type="Pfam" id="PF01833">
    <property type="entry name" value="TIG"/>
    <property type="match status" value="1"/>
</dbReference>
<dbReference type="Pfam" id="PF13517">
    <property type="entry name" value="FG-GAP_3"/>
    <property type="match status" value="1"/>
</dbReference>
<evidence type="ECO:0000259" key="3">
    <source>
        <dbReference type="Pfam" id="PF01833"/>
    </source>
</evidence>
<name>A0ABS5P6L1_9FLAO</name>
<dbReference type="CDD" id="cd00102">
    <property type="entry name" value="IPT"/>
    <property type="match status" value="1"/>
</dbReference>
<feature type="signal peptide" evidence="2">
    <location>
        <begin position="1"/>
        <end position="32"/>
    </location>
</feature>
<accession>A0ABS5P6L1</accession>
<reference evidence="4 5" key="1">
    <citation type="journal article" date="2018" name="Int. J. Syst. Evol. Microbiol.">
        <title>Flavobacterium chryseum sp. nov. and Flavobacterium psychroterrae sp. nov., novel environmental bacteria isolated from Antarctica.</title>
        <authorList>
            <person name="Kralova S."/>
            <person name="Svec P."/>
            <person name="Busse H.J."/>
            <person name="Stankova E."/>
            <person name="Vaczi P."/>
            <person name="Sedlacek I."/>
        </authorList>
    </citation>
    <scope>NUCLEOTIDE SEQUENCE [LARGE SCALE GENOMIC DNA]</scope>
    <source>
        <strain evidence="4 5">CCM 8827</strain>
    </source>
</reference>
<protein>
    <submittedName>
        <fullName evidence="4">VCBS repeat-containing protein</fullName>
    </submittedName>
</protein>
<evidence type="ECO:0000313" key="4">
    <source>
        <dbReference type="EMBL" id="MBS7229520.1"/>
    </source>
</evidence>
<proteinExistence type="predicted"/>
<dbReference type="InterPro" id="IPR013517">
    <property type="entry name" value="FG-GAP"/>
</dbReference>
<feature type="chain" id="PRO_5047016015" evidence="2">
    <location>
        <begin position="33"/>
        <end position="285"/>
    </location>
</feature>
<dbReference type="Proteomes" id="UP000722625">
    <property type="component" value="Unassembled WGS sequence"/>
</dbReference>
<comment type="caution">
    <text evidence="4">The sequence shown here is derived from an EMBL/GenBank/DDBJ whole genome shotgun (WGS) entry which is preliminary data.</text>
</comment>
<feature type="domain" description="IPT/TIG" evidence="3">
    <location>
        <begin position="33"/>
        <end position="90"/>
    </location>
</feature>
<dbReference type="SUPFAM" id="SSF69318">
    <property type="entry name" value="Integrin alpha N-terminal domain"/>
    <property type="match status" value="1"/>
</dbReference>
<gene>
    <name evidence="4" type="ORF">KHA90_00660</name>
</gene>
<evidence type="ECO:0000256" key="1">
    <source>
        <dbReference type="ARBA" id="ARBA00022729"/>
    </source>
</evidence>
<dbReference type="InterPro" id="IPR028994">
    <property type="entry name" value="Integrin_alpha_N"/>
</dbReference>